<keyword evidence="2" id="KW-1185">Reference proteome</keyword>
<proteinExistence type="predicted"/>
<accession>A0A151TKK6</accession>
<dbReference type="PANTHER" id="PTHR31286">
    <property type="entry name" value="GLYCINE-RICH CELL WALL STRUCTURAL PROTEIN 1.8-LIKE"/>
    <property type="match status" value="1"/>
</dbReference>
<organism evidence="1 2">
    <name type="scientific">Cajanus cajan</name>
    <name type="common">Pigeon pea</name>
    <name type="synonym">Cajanus indicus</name>
    <dbReference type="NCBI Taxonomy" id="3821"/>
    <lineage>
        <taxon>Eukaryota</taxon>
        <taxon>Viridiplantae</taxon>
        <taxon>Streptophyta</taxon>
        <taxon>Embryophyta</taxon>
        <taxon>Tracheophyta</taxon>
        <taxon>Spermatophyta</taxon>
        <taxon>Magnoliopsida</taxon>
        <taxon>eudicotyledons</taxon>
        <taxon>Gunneridae</taxon>
        <taxon>Pentapetalae</taxon>
        <taxon>rosids</taxon>
        <taxon>fabids</taxon>
        <taxon>Fabales</taxon>
        <taxon>Fabaceae</taxon>
        <taxon>Papilionoideae</taxon>
        <taxon>50 kb inversion clade</taxon>
        <taxon>NPAAA clade</taxon>
        <taxon>indigoferoid/millettioid clade</taxon>
        <taxon>Phaseoleae</taxon>
        <taxon>Cajanus</taxon>
    </lineage>
</organism>
<evidence type="ECO:0000313" key="2">
    <source>
        <dbReference type="Proteomes" id="UP000075243"/>
    </source>
</evidence>
<dbReference type="Gramene" id="C.cajan_23234.t">
    <property type="protein sequence ID" value="C.cajan_23234.t.cds1"/>
    <property type="gene ID" value="C.cajan_23234"/>
</dbReference>
<dbReference type="AlphaFoldDB" id="A0A151TKK6"/>
<evidence type="ECO:0000313" key="1">
    <source>
        <dbReference type="EMBL" id="KYP67570.1"/>
    </source>
</evidence>
<dbReference type="PANTHER" id="PTHR31286:SF171">
    <property type="entry name" value="CCHC-TYPE DOMAIN-CONTAINING PROTEIN"/>
    <property type="match status" value="1"/>
</dbReference>
<protein>
    <submittedName>
        <fullName evidence="1">Uncharacterized protein</fullName>
    </submittedName>
</protein>
<sequence>MVKFELPQDQEKVLGRKPWMLFDHYLAVRMWVSDFVASEVKIESTLVWIRFPCLGMEYYDEIFSWHL</sequence>
<reference evidence="1 2" key="1">
    <citation type="journal article" date="2012" name="Nat. Biotechnol.">
        <title>Draft genome sequence of pigeonpea (Cajanus cajan), an orphan legume crop of resource-poor farmers.</title>
        <authorList>
            <person name="Varshney R.K."/>
            <person name="Chen W."/>
            <person name="Li Y."/>
            <person name="Bharti A.K."/>
            <person name="Saxena R.K."/>
            <person name="Schlueter J.A."/>
            <person name="Donoghue M.T."/>
            <person name="Azam S."/>
            <person name="Fan G."/>
            <person name="Whaley A.M."/>
            <person name="Farmer A.D."/>
            <person name="Sheridan J."/>
            <person name="Iwata A."/>
            <person name="Tuteja R."/>
            <person name="Penmetsa R.V."/>
            <person name="Wu W."/>
            <person name="Upadhyaya H.D."/>
            <person name="Yang S.P."/>
            <person name="Shah T."/>
            <person name="Saxena K.B."/>
            <person name="Michael T."/>
            <person name="McCombie W.R."/>
            <person name="Yang B."/>
            <person name="Zhang G."/>
            <person name="Yang H."/>
            <person name="Wang J."/>
            <person name="Spillane C."/>
            <person name="Cook D.R."/>
            <person name="May G.D."/>
            <person name="Xu X."/>
            <person name="Jackson S.A."/>
        </authorList>
    </citation>
    <scope>NUCLEOTIDE SEQUENCE [LARGE SCALE GENOMIC DNA]</scope>
    <source>
        <strain evidence="2">cv. Asha</strain>
    </source>
</reference>
<dbReference type="Proteomes" id="UP000075243">
    <property type="component" value="Chromosome 5"/>
</dbReference>
<dbReference type="InterPro" id="IPR040256">
    <property type="entry name" value="At4g02000-like"/>
</dbReference>
<dbReference type="OMA" id="YLAVRMW"/>
<gene>
    <name evidence="1" type="ORF">KK1_023914</name>
</gene>
<name>A0A151TKK6_CAJCA</name>
<dbReference type="EMBL" id="CM003607">
    <property type="protein sequence ID" value="KYP67570.1"/>
    <property type="molecule type" value="Genomic_DNA"/>
</dbReference>